<sequence>MPVWPRASAGSSKMKSMLTERQQSVGTGKLIKGADAEGAGLTH</sequence>
<protein>
    <submittedName>
        <fullName evidence="2">Uncharacterized protein</fullName>
    </submittedName>
</protein>
<dbReference type="EMBL" id="QXGC01007597">
    <property type="protein sequence ID" value="KAE9160103.1"/>
    <property type="molecule type" value="Genomic_DNA"/>
</dbReference>
<proteinExistence type="predicted"/>
<dbReference type="Proteomes" id="UP000440732">
    <property type="component" value="Unassembled WGS sequence"/>
</dbReference>
<evidence type="ECO:0000313" key="4">
    <source>
        <dbReference type="EMBL" id="KAE9064198.1"/>
    </source>
</evidence>
<organism evidence="2 6">
    <name type="scientific">Phytophthora fragariae</name>
    <dbReference type="NCBI Taxonomy" id="53985"/>
    <lineage>
        <taxon>Eukaryota</taxon>
        <taxon>Sar</taxon>
        <taxon>Stramenopiles</taxon>
        <taxon>Oomycota</taxon>
        <taxon>Peronosporomycetes</taxon>
        <taxon>Peronosporales</taxon>
        <taxon>Peronosporaceae</taxon>
        <taxon>Phytophthora</taxon>
    </lineage>
</organism>
<evidence type="ECO:0000313" key="6">
    <source>
        <dbReference type="Proteomes" id="UP000429523"/>
    </source>
</evidence>
<accession>A0A6A3DEK4</accession>
<evidence type="ECO:0000256" key="1">
    <source>
        <dbReference type="SAM" id="MobiDB-lite"/>
    </source>
</evidence>
<evidence type="ECO:0000313" key="3">
    <source>
        <dbReference type="EMBL" id="KAE9056951.1"/>
    </source>
</evidence>
<comment type="caution">
    <text evidence="2">The sequence shown here is derived from an EMBL/GenBank/DDBJ whole genome shotgun (WGS) entry which is preliminary data.</text>
</comment>
<evidence type="ECO:0000313" key="2">
    <source>
        <dbReference type="EMBL" id="KAE8920132.1"/>
    </source>
</evidence>
<gene>
    <name evidence="5" type="ORF">PF004_g31296</name>
    <name evidence="4" type="ORF">PF006_g30756</name>
    <name evidence="3" type="ORF">PF007_g31814</name>
    <name evidence="2" type="ORF">PF009_g29571</name>
</gene>
<evidence type="ECO:0000313" key="8">
    <source>
        <dbReference type="Proteomes" id="UP000441208"/>
    </source>
</evidence>
<dbReference type="Proteomes" id="UP000441208">
    <property type="component" value="Unassembled WGS sequence"/>
</dbReference>
<dbReference type="EMBL" id="QXGF01004205">
    <property type="protein sequence ID" value="KAE8920132.1"/>
    <property type="molecule type" value="Genomic_DNA"/>
</dbReference>
<dbReference type="Proteomes" id="UP000429523">
    <property type="component" value="Unassembled WGS sequence"/>
</dbReference>
<evidence type="ECO:0000313" key="5">
    <source>
        <dbReference type="EMBL" id="KAE9160103.1"/>
    </source>
</evidence>
<dbReference type="EMBL" id="QXFZ01007461">
    <property type="protein sequence ID" value="KAE9056951.1"/>
    <property type="molecule type" value="Genomic_DNA"/>
</dbReference>
<dbReference type="EMBL" id="QXGA01006149">
    <property type="protein sequence ID" value="KAE9064198.1"/>
    <property type="molecule type" value="Genomic_DNA"/>
</dbReference>
<feature type="region of interest" description="Disordered" evidence="1">
    <location>
        <begin position="1"/>
        <end position="43"/>
    </location>
</feature>
<feature type="compositionally biased region" description="Polar residues" evidence="1">
    <location>
        <begin position="9"/>
        <end position="26"/>
    </location>
</feature>
<dbReference type="AlphaFoldDB" id="A0A6A3DEK4"/>
<dbReference type="Proteomes" id="UP000476176">
    <property type="component" value="Unassembled WGS sequence"/>
</dbReference>
<reference evidence="6 7" key="1">
    <citation type="submission" date="2018-08" db="EMBL/GenBank/DDBJ databases">
        <title>Genomic investigation of the strawberry pathogen Phytophthora fragariae indicates pathogenicity is determined by transcriptional variation in three key races.</title>
        <authorList>
            <person name="Adams T.M."/>
            <person name="Armitage A.D."/>
            <person name="Sobczyk M.K."/>
            <person name="Bates H.J."/>
            <person name="Dunwell J.M."/>
            <person name="Nellist C.F."/>
            <person name="Harrison R.J."/>
        </authorList>
    </citation>
    <scope>NUCLEOTIDE SEQUENCE [LARGE SCALE GENOMIC DNA]</scope>
    <source>
        <strain evidence="5 9">BC-23</strain>
        <strain evidence="4 7">NOV-5</strain>
        <strain evidence="3 8">NOV-71</strain>
        <strain evidence="2 6">NOV-9</strain>
    </source>
</reference>
<name>A0A6A3DEK4_9STRA</name>
<evidence type="ECO:0000313" key="7">
    <source>
        <dbReference type="Proteomes" id="UP000440732"/>
    </source>
</evidence>
<evidence type="ECO:0000313" key="9">
    <source>
        <dbReference type="Proteomes" id="UP000476176"/>
    </source>
</evidence>